<dbReference type="InterPro" id="IPR014962">
    <property type="entry name" value="YolD"/>
</dbReference>
<name>W4VNL0_9BACI</name>
<sequence>MEKDMEKPILSVDQLEEMETTLNEALENSLPVTIKYHKNKRIHQVTGSIKTPKNGKITIVTSDDILFINIGEIIGVNTL</sequence>
<dbReference type="AlphaFoldDB" id="W4VNL0"/>
<dbReference type="Proteomes" id="UP000019102">
    <property type="component" value="Unassembled WGS sequence"/>
</dbReference>
<reference evidence="1 2" key="1">
    <citation type="journal article" date="2014" name="Genome Announc.">
        <title>Draft Genome Sequence of the Boron-Tolerant and Moderately Halotolerant Bacterium Gracilibacillus boraciitolerans JCM 21714T.</title>
        <authorList>
            <person name="Ahmed I."/>
            <person name="Oshima K."/>
            <person name="Suda W."/>
            <person name="Kitamura K."/>
            <person name="Iida T."/>
            <person name="Ohmori Y."/>
            <person name="Fujiwara T."/>
            <person name="Hattori M."/>
            <person name="Ohkuma M."/>
        </authorList>
    </citation>
    <scope>NUCLEOTIDE SEQUENCE [LARGE SCALE GENOMIC DNA]</scope>
    <source>
        <strain evidence="1 2">JCM 21714</strain>
    </source>
</reference>
<accession>W4VNL0</accession>
<evidence type="ECO:0008006" key="3">
    <source>
        <dbReference type="Google" id="ProtNLM"/>
    </source>
</evidence>
<protein>
    <recommendedName>
        <fullName evidence="3">YolD-like protein</fullName>
    </recommendedName>
</protein>
<evidence type="ECO:0000313" key="2">
    <source>
        <dbReference type="Proteomes" id="UP000019102"/>
    </source>
</evidence>
<organism evidence="1 2">
    <name type="scientific">Gracilibacillus boraciitolerans JCM 21714</name>
    <dbReference type="NCBI Taxonomy" id="1298598"/>
    <lineage>
        <taxon>Bacteria</taxon>
        <taxon>Bacillati</taxon>
        <taxon>Bacillota</taxon>
        <taxon>Bacilli</taxon>
        <taxon>Bacillales</taxon>
        <taxon>Bacillaceae</taxon>
        <taxon>Gracilibacillus</taxon>
    </lineage>
</organism>
<dbReference type="EMBL" id="BAVS01000030">
    <property type="protein sequence ID" value="GAE94756.1"/>
    <property type="molecule type" value="Genomic_DNA"/>
</dbReference>
<proteinExistence type="predicted"/>
<gene>
    <name evidence="1" type="ORF">JCM21714_3945</name>
</gene>
<dbReference type="STRING" id="1298598.JCM21714_3945"/>
<evidence type="ECO:0000313" key="1">
    <source>
        <dbReference type="EMBL" id="GAE94756.1"/>
    </source>
</evidence>
<keyword evidence="2" id="KW-1185">Reference proteome</keyword>
<dbReference type="Pfam" id="PF08863">
    <property type="entry name" value="YolD"/>
    <property type="match status" value="1"/>
</dbReference>
<comment type="caution">
    <text evidence="1">The sequence shown here is derived from an EMBL/GenBank/DDBJ whole genome shotgun (WGS) entry which is preliminary data.</text>
</comment>